<dbReference type="GO" id="GO:0009097">
    <property type="term" value="P:isoleucine biosynthetic process"/>
    <property type="evidence" value="ECO:0007669"/>
    <property type="project" value="UniProtKB-UniRule"/>
</dbReference>
<dbReference type="AlphaFoldDB" id="F5YHU2"/>
<dbReference type="eggNOG" id="COG0119">
    <property type="taxonomic scope" value="Bacteria"/>
</dbReference>
<dbReference type="InterPro" id="IPR036230">
    <property type="entry name" value="LeuA_allosteric_dom_sf"/>
</dbReference>
<reference evidence="12" key="1">
    <citation type="submission" date="2009-12" db="EMBL/GenBank/DDBJ databases">
        <title>Complete sequence of Treponema primitia strain ZAS-2.</title>
        <authorList>
            <person name="Tetu S.G."/>
            <person name="Matson E."/>
            <person name="Ren Q."/>
            <person name="Seshadri R."/>
            <person name="Elbourne L."/>
            <person name="Hassan K.A."/>
            <person name="Durkin A."/>
            <person name="Radune D."/>
            <person name="Mohamoud Y."/>
            <person name="Shay R."/>
            <person name="Jin S."/>
            <person name="Zhang X."/>
            <person name="Lucey K."/>
            <person name="Ballor N.R."/>
            <person name="Ottesen E."/>
            <person name="Rosenthal R."/>
            <person name="Allen A."/>
            <person name="Leadbetter J.R."/>
            <person name="Paulsen I.T."/>
        </authorList>
    </citation>
    <scope>NUCLEOTIDE SEQUENCE [LARGE SCALE GENOMIC DNA]</scope>
    <source>
        <strain evidence="12">ATCC BAA-887 / DSM 12427 / ZAS-2</strain>
    </source>
</reference>
<dbReference type="PANTHER" id="PTHR43538">
    <property type="entry name" value="ALPHA-IPM SYNTHASE/HOMOCITRATE SYNTHASE"/>
    <property type="match status" value="1"/>
</dbReference>
<dbReference type="SMART" id="SM00917">
    <property type="entry name" value="LeuA_dimer"/>
    <property type="match status" value="1"/>
</dbReference>
<dbReference type="Pfam" id="PF00682">
    <property type="entry name" value="HMGL-like"/>
    <property type="match status" value="1"/>
</dbReference>
<organism evidence="11 12">
    <name type="scientific">Treponema primitia (strain ATCC BAA-887 / DSM 12427 / ZAS-2)</name>
    <dbReference type="NCBI Taxonomy" id="545694"/>
    <lineage>
        <taxon>Bacteria</taxon>
        <taxon>Pseudomonadati</taxon>
        <taxon>Spirochaetota</taxon>
        <taxon>Spirochaetia</taxon>
        <taxon>Spirochaetales</taxon>
        <taxon>Treponemataceae</taxon>
        <taxon>Treponema</taxon>
    </lineage>
</organism>
<evidence type="ECO:0000313" key="11">
    <source>
        <dbReference type="EMBL" id="AEF84687.1"/>
    </source>
</evidence>
<dbReference type="Pfam" id="PF22617">
    <property type="entry name" value="HCS_D2"/>
    <property type="match status" value="1"/>
</dbReference>
<dbReference type="Pfam" id="PF08502">
    <property type="entry name" value="LeuA_dimer"/>
    <property type="match status" value="1"/>
</dbReference>
<protein>
    <recommendedName>
        <fullName evidence="8">Citramalate synthase</fullName>
        <ecNumber evidence="8">2.3.3.21</ecNumber>
    </recommendedName>
</protein>
<dbReference type="NCBIfam" id="TIGR00977">
    <property type="entry name" value="citramal_synth"/>
    <property type="match status" value="1"/>
</dbReference>
<dbReference type="PANTHER" id="PTHR43538:SF1">
    <property type="entry name" value="(R)-CITRAMALATE SYNTHASE"/>
    <property type="match status" value="1"/>
</dbReference>
<dbReference type="InterPro" id="IPR013785">
    <property type="entry name" value="Aldolase_TIM"/>
</dbReference>
<evidence type="ECO:0000256" key="3">
    <source>
        <dbReference type="ARBA" id="ARBA00022605"/>
    </source>
</evidence>
<keyword evidence="3" id="KW-0028">Amino-acid biosynthesis</keyword>
<keyword evidence="6" id="KW-0100">Branched-chain amino acid biosynthesis</keyword>
<comment type="similarity">
    <text evidence="2 9">Belongs to the alpha-IPM synthase/homocitrate synthase family.</text>
</comment>
<dbReference type="InterPro" id="IPR013709">
    <property type="entry name" value="2-isopropylmalate_synth_dimer"/>
</dbReference>
<evidence type="ECO:0000259" key="10">
    <source>
        <dbReference type="PROSITE" id="PS50991"/>
    </source>
</evidence>
<sequence>MRDTVVNSNTVSVVEILDTTLRDGAQGEGISFSLQDKIAVVRALDELGVSWIEAGNPGSNPKDLEFFRLAGKLKLENSKLCAFGPTRKKGIKSEDDPQLQSLLDANTPGVVFFGKSWDLHVTEVLRVSLEENIAMIAETAAFLKAHGKTVIYDAEHFFDGWLANSEYALSTVKAALDAGADRIVLCDTNGGCFPDTIADGVRAVAEKVPGTILGIHTHDDSGFASANAAAAVKAGCRHVQGTLVGFGERCGNTSLAALIPSIEIKIGLPCLPGGKLELIYDLTRQVAEIANVSVPDNLPYVGGHAFSHKAGMHADGILKLSRSFEHIDPSLVGNERSFLMSEVGGRSAIAERVKKIDPSITRDHPVIAELARKLKELEAEGWQFEGADGSFELLVRREIAAQLAAQLPAQNAGLLPAPFFHIEAYRVVSEHPTGETLACSHAWVKVLVDGQHEIAAAEGDGPVNAMDGALRRALTRFYPQLGKVRLSDYKVRVIDGKNATAAKVRVLIESTDGIKRWATVGVSEDIIDASRAALVDSIEYKLISDIEQKTKVH</sequence>
<evidence type="ECO:0000256" key="1">
    <source>
        <dbReference type="ARBA" id="ARBA00004743"/>
    </source>
</evidence>
<dbReference type="PROSITE" id="PS00815">
    <property type="entry name" value="AIPM_HOMOCIT_SYNTH_1"/>
    <property type="match status" value="1"/>
</dbReference>
<name>F5YHU2_TREPZ</name>
<dbReference type="Gene3D" id="3.30.160.270">
    <property type="match status" value="1"/>
</dbReference>
<evidence type="ECO:0000256" key="9">
    <source>
        <dbReference type="RuleBase" id="RU003523"/>
    </source>
</evidence>
<evidence type="ECO:0000256" key="5">
    <source>
        <dbReference type="ARBA" id="ARBA00022679"/>
    </source>
</evidence>
<comment type="catalytic activity">
    <reaction evidence="7">
        <text>pyruvate + acetyl-CoA + H2O = (3R)-citramalate + CoA + H(+)</text>
        <dbReference type="Rhea" id="RHEA:19045"/>
        <dbReference type="ChEBI" id="CHEBI:15361"/>
        <dbReference type="ChEBI" id="CHEBI:15377"/>
        <dbReference type="ChEBI" id="CHEBI:15378"/>
        <dbReference type="ChEBI" id="CHEBI:30934"/>
        <dbReference type="ChEBI" id="CHEBI:57287"/>
        <dbReference type="ChEBI" id="CHEBI:57288"/>
        <dbReference type="EC" id="2.3.3.21"/>
    </reaction>
</comment>
<dbReference type="GO" id="GO:0009098">
    <property type="term" value="P:L-leucine biosynthetic process"/>
    <property type="evidence" value="ECO:0007669"/>
    <property type="project" value="InterPro"/>
</dbReference>
<evidence type="ECO:0000256" key="2">
    <source>
        <dbReference type="ARBA" id="ARBA00006154"/>
    </source>
</evidence>
<dbReference type="EC" id="2.3.3.21" evidence="8"/>
<dbReference type="STRING" id="545694.TREPR_0980"/>
<dbReference type="SUPFAM" id="SSF110921">
    <property type="entry name" value="2-isopropylmalate synthase LeuA, allosteric (dimerisation) domain"/>
    <property type="match status" value="1"/>
</dbReference>
<dbReference type="InterPro" id="IPR054691">
    <property type="entry name" value="LeuA/HCS_post-cat"/>
</dbReference>
<dbReference type="HOGENOM" id="CLU_022158_7_0_12"/>
<dbReference type="UniPathway" id="UPA00047">
    <property type="reaction ID" value="UER00066"/>
</dbReference>
<accession>F5YHU2</accession>
<dbReference type="CDD" id="cd07941">
    <property type="entry name" value="DRE_TIM_LeuA3"/>
    <property type="match status" value="1"/>
</dbReference>
<dbReference type="InterPro" id="IPR000891">
    <property type="entry name" value="PYR_CT"/>
</dbReference>
<dbReference type="GO" id="GO:0043714">
    <property type="term" value="F:(R)-citramalate synthase activity"/>
    <property type="evidence" value="ECO:0007669"/>
    <property type="project" value="UniProtKB-UniRule"/>
</dbReference>
<feature type="domain" description="Pyruvate carboxyltransferase" evidence="10">
    <location>
        <begin position="14"/>
        <end position="280"/>
    </location>
</feature>
<proteinExistence type="inferred from homology"/>
<gene>
    <name evidence="11" type="ordered locus">TREPR_0980</name>
</gene>
<dbReference type="SUPFAM" id="SSF51569">
    <property type="entry name" value="Aldolase"/>
    <property type="match status" value="1"/>
</dbReference>
<keyword evidence="5 9" id="KW-0808">Transferase</keyword>
<evidence type="ECO:0000313" key="12">
    <source>
        <dbReference type="Proteomes" id="UP000009223"/>
    </source>
</evidence>
<keyword evidence="12" id="KW-1185">Reference proteome</keyword>
<evidence type="ECO:0000256" key="8">
    <source>
        <dbReference type="NCBIfam" id="TIGR00977"/>
    </source>
</evidence>
<keyword evidence="4" id="KW-0412">Isoleucine biosynthesis</keyword>
<dbReference type="KEGG" id="tpi:TREPR_0980"/>
<dbReference type="PROSITE" id="PS50991">
    <property type="entry name" value="PYR_CT"/>
    <property type="match status" value="1"/>
</dbReference>
<dbReference type="EMBL" id="CP001843">
    <property type="protein sequence ID" value="AEF84687.1"/>
    <property type="molecule type" value="Genomic_DNA"/>
</dbReference>
<evidence type="ECO:0000256" key="4">
    <source>
        <dbReference type="ARBA" id="ARBA00022624"/>
    </source>
</evidence>
<comment type="pathway">
    <text evidence="1">Amino-acid biosynthesis; L-isoleucine biosynthesis; 2-oxobutanoate from pyruvate: step 1/3.</text>
</comment>
<dbReference type="Gene3D" id="1.10.238.260">
    <property type="match status" value="1"/>
</dbReference>
<dbReference type="GO" id="GO:0003852">
    <property type="term" value="F:2-isopropylmalate synthase activity"/>
    <property type="evidence" value="ECO:0007669"/>
    <property type="project" value="InterPro"/>
</dbReference>
<reference evidence="11 12" key="2">
    <citation type="journal article" date="2011" name="ISME J.">
        <title>RNA-seq reveals cooperative metabolic interactions between two termite-gut spirochete species in co-culture.</title>
        <authorList>
            <person name="Rosenthal A.Z."/>
            <person name="Matson E.G."/>
            <person name="Eldar A."/>
            <person name="Leadbetter J.R."/>
        </authorList>
    </citation>
    <scope>NUCLEOTIDE SEQUENCE [LARGE SCALE GENOMIC DNA]</scope>
    <source>
        <strain evidence="12">ATCC BAA-887 / DSM 12427 / ZAS-2</strain>
    </source>
</reference>
<dbReference type="PROSITE" id="PS00816">
    <property type="entry name" value="AIPM_HOMOCIT_SYNTH_2"/>
    <property type="match status" value="1"/>
</dbReference>
<dbReference type="InterPro" id="IPR005675">
    <property type="entry name" value="Citramal_synthase"/>
</dbReference>
<evidence type="ECO:0000256" key="6">
    <source>
        <dbReference type="ARBA" id="ARBA00023304"/>
    </source>
</evidence>
<evidence type="ECO:0000256" key="7">
    <source>
        <dbReference type="ARBA" id="ARBA00048263"/>
    </source>
</evidence>
<dbReference type="Gene3D" id="3.20.20.70">
    <property type="entry name" value="Aldolase class I"/>
    <property type="match status" value="1"/>
</dbReference>
<dbReference type="Proteomes" id="UP000009223">
    <property type="component" value="Chromosome"/>
</dbReference>
<dbReference type="InterPro" id="IPR002034">
    <property type="entry name" value="AIPM/Hcit_synth_CS"/>
</dbReference>